<dbReference type="Proteomes" id="UP000308092">
    <property type="component" value="Unassembled WGS sequence"/>
</dbReference>
<dbReference type="VEuPathDB" id="FungiDB:EYZ11_010930"/>
<feature type="transmembrane region" description="Helical" evidence="1">
    <location>
        <begin position="6"/>
        <end position="23"/>
    </location>
</feature>
<name>A0A4S3J434_9EURO</name>
<proteinExistence type="predicted"/>
<dbReference type="AlphaFoldDB" id="A0A4S3J434"/>
<evidence type="ECO:0000256" key="1">
    <source>
        <dbReference type="SAM" id="Phobius"/>
    </source>
</evidence>
<gene>
    <name evidence="2" type="ORF">EYZ11_010930</name>
</gene>
<reference evidence="2 3" key="1">
    <citation type="submission" date="2019-03" db="EMBL/GenBank/DDBJ databases">
        <title>The genome sequence of a newly discovered highly antifungal drug resistant Aspergillus species, Aspergillus tanneri NIH 1004.</title>
        <authorList>
            <person name="Mounaud S."/>
            <person name="Singh I."/>
            <person name="Joardar V."/>
            <person name="Pakala S."/>
            <person name="Pakala S."/>
            <person name="Venepally P."/>
            <person name="Hoover J."/>
            <person name="Nierman W."/>
            <person name="Chung J."/>
            <person name="Losada L."/>
        </authorList>
    </citation>
    <scope>NUCLEOTIDE SEQUENCE [LARGE SCALE GENOMIC DNA]</scope>
    <source>
        <strain evidence="2 3">NIH1004</strain>
    </source>
</reference>
<comment type="caution">
    <text evidence="2">The sequence shown here is derived from an EMBL/GenBank/DDBJ whole genome shotgun (WGS) entry which is preliminary data.</text>
</comment>
<dbReference type="EMBL" id="SOSA01000628">
    <property type="protein sequence ID" value="THC89619.1"/>
    <property type="molecule type" value="Genomic_DNA"/>
</dbReference>
<keyword evidence="3" id="KW-1185">Reference proteome</keyword>
<evidence type="ECO:0000313" key="3">
    <source>
        <dbReference type="Proteomes" id="UP000308092"/>
    </source>
</evidence>
<accession>A0A4S3J434</accession>
<keyword evidence="1" id="KW-1133">Transmembrane helix</keyword>
<keyword evidence="1" id="KW-0472">Membrane</keyword>
<sequence>MLAYTSYIVAININTFISLIFGGQKPKSSVHDPQDNY</sequence>
<organism evidence="2 3">
    <name type="scientific">Aspergillus tanneri</name>
    <dbReference type="NCBI Taxonomy" id="1220188"/>
    <lineage>
        <taxon>Eukaryota</taxon>
        <taxon>Fungi</taxon>
        <taxon>Dikarya</taxon>
        <taxon>Ascomycota</taxon>
        <taxon>Pezizomycotina</taxon>
        <taxon>Eurotiomycetes</taxon>
        <taxon>Eurotiomycetidae</taxon>
        <taxon>Eurotiales</taxon>
        <taxon>Aspergillaceae</taxon>
        <taxon>Aspergillus</taxon>
        <taxon>Aspergillus subgen. Circumdati</taxon>
    </lineage>
</organism>
<evidence type="ECO:0000313" key="2">
    <source>
        <dbReference type="EMBL" id="THC89619.1"/>
    </source>
</evidence>
<protein>
    <submittedName>
        <fullName evidence="2">Uncharacterized protein</fullName>
    </submittedName>
</protein>
<keyword evidence="1" id="KW-0812">Transmembrane</keyword>